<feature type="region of interest" description="Disordered" evidence="6">
    <location>
        <begin position="65"/>
        <end position="182"/>
    </location>
</feature>
<keyword evidence="7" id="KW-0472">Membrane</keyword>
<feature type="compositionally biased region" description="Basic and acidic residues" evidence="6">
    <location>
        <begin position="117"/>
        <end position="177"/>
    </location>
</feature>
<reference evidence="10" key="1">
    <citation type="journal article" date="2020" name="Nat. Commun.">
        <title>Genome assembly of wild tea tree DASZ reveals pedigree and selection history of tea varieties.</title>
        <authorList>
            <person name="Zhang W."/>
            <person name="Zhang Y."/>
            <person name="Qiu H."/>
            <person name="Guo Y."/>
            <person name="Wan H."/>
            <person name="Zhang X."/>
            <person name="Scossa F."/>
            <person name="Alseekh S."/>
            <person name="Zhang Q."/>
            <person name="Wang P."/>
            <person name="Xu L."/>
            <person name="Schmidt M.H."/>
            <person name="Jia X."/>
            <person name="Li D."/>
            <person name="Zhu A."/>
            <person name="Guo F."/>
            <person name="Chen W."/>
            <person name="Ni D."/>
            <person name="Usadel B."/>
            <person name="Fernie A.R."/>
            <person name="Wen W."/>
        </authorList>
    </citation>
    <scope>NUCLEOTIDE SEQUENCE [LARGE SCALE GENOMIC DNA]</scope>
    <source>
        <strain evidence="10">cv. G240</strain>
    </source>
</reference>
<comment type="similarity">
    <text evidence="2">Belongs to the glycosyltransferase 47 family.</text>
</comment>
<evidence type="ECO:0000313" key="10">
    <source>
        <dbReference type="Proteomes" id="UP000593564"/>
    </source>
</evidence>
<feature type="transmembrane region" description="Helical" evidence="7">
    <location>
        <begin position="28"/>
        <end position="45"/>
    </location>
</feature>
<keyword evidence="4" id="KW-0735">Signal-anchor</keyword>
<evidence type="ECO:0000256" key="3">
    <source>
        <dbReference type="ARBA" id="ARBA00022676"/>
    </source>
</evidence>
<keyword evidence="7" id="KW-1133">Transmembrane helix</keyword>
<keyword evidence="3" id="KW-0808">Transferase</keyword>
<gene>
    <name evidence="9" type="ORF">HYC85_031761</name>
</gene>
<feature type="compositionally biased region" description="Polar residues" evidence="6">
    <location>
        <begin position="65"/>
        <end position="76"/>
    </location>
</feature>
<keyword evidence="3" id="KW-0328">Glycosyltransferase</keyword>
<dbReference type="GO" id="GO:0016757">
    <property type="term" value="F:glycosyltransferase activity"/>
    <property type="evidence" value="ECO:0007669"/>
    <property type="project" value="UniProtKB-KW"/>
</dbReference>
<sequence>MIHRRLFWPRARRQKMENSVTIRCRNHLWLVVFVMFVLWYLLLYVPDWSSLRLTSLPQNHVNFIESQHSNPNQNPNHVGDTNHHSISTTISDDDRVKPENEIGTETKNRKIKPIKPSAEKEGIENIDRVSENREKPTSDIVDHRGEKPEDGSRAAAKPPERIEKVDQTPVSENREEPASENPELQACSGRYIYIHDIPKRFNDELIENCKSLSNWSNMCQYMENMGLGQRLPTDKVFSNTGWFATNQFSLEVIFHNRMKQYKCLTKDSTKASAVFIPYYAGLDVARYLWGSSASARDSGSIDVYKWVREQPEWKTLYGRDHFLVAGRITWDFRRGVDDDSAWGNRLMLLPESKNITMLTIESSPWNSNDFAIPYPTYFHPSKDSEVFQWQNKMRRLRRRFLFSFAGAPRPNMEDSIRSQIMQQCQATRRKCKLLECQNKGNKCMKPAYLMKMFQSSVFCLQPPGDSFTRRSTFDSIVAGCIPVFFHPASAYIQYLWHLPKNYNKYSVMIPEDDVKNNNVSIERELMKIPNAKVAAMREEVIKLIPKVIYTDPRSRLETVEDAFDLTVKGVLERVERLRREIEEGRNSSVGFHEEFSWKYSFFGTLDNREWDHFFKRRDRDRY</sequence>
<comment type="caution">
    <text evidence="9">The sequence shown here is derived from an EMBL/GenBank/DDBJ whole genome shotgun (WGS) entry which is preliminary data.</text>
</comment>
<evidence type="ECO:0000256" key="6">
    <source>
        <dbReference type="SAM" id="MobiDB-lite"/>
    </source>
</evidence>
<dbReference type="EMBL" id="JACBKZ010000015">
    <property type="protein sequence ID" value="KAF5930888.1"/>
    <property type="molecule type" value="Genomic_DNA"/>
</dbReference>
<evidence type="ECO:0000256" key="7">
    <source>
        <dbReference type="SAM" id="Phobius"/>
    </source>
</evidence>
<dbReference type="AlphaFoldDB" id="A0A7J7FT70"/>
<dbReference type="PANTHER" id="PTHR11062:SF282">
    <property type="entry name" value="XYLOGLUCAN GALACTOSYLTRANSFERASE GT11-RELATED"/>
    <property type="match status" value="1"/>
</dbReference>
<dbReference type="Proteomes" id="UP000593564">
    <property type="component" value="Unassembled WGS sequence"/>
</dbReference>
<dbReference type="Pfam" id="PF03016">
    <property type="entry name" value="Exostosin_GT47"/>
    <property type="match status" value="1"/>
</dbReference>
<protein>
    <recommendedName>
        <fullName evidence="8">Exostosin GT47 domain-containing protein</fullName>
    </recommendedName>
</protein>
<evidence type="ECO:0000313" key="9">
    <source>
        <dbReference type="EMBL" id="KAF5930888.1"/>
    </source>
</evidence>
<keyword evidence="5" id="KW-0333">Golgi apparatus</keyword>
<evidence type="ECO:0000256" key="1">
    <source>
        <dbReference type="ARBA" id="ARBA00004323"/>
    </source>
</evidence>
<reference evidence="9 10" key="2">
    <citation type="submission" date="2020-07" db="EMBL/GenBank/DDBJ databases">
        <title>Genome assembly of wild tea tree DASZ reveals pedigree and selection history of tea varieties.</title>
        <authorList>
            <person name="Zhang W."/>
        </authorList>
    </citation>
    <scope>NUCLEOTIDE SEQUENCE [LARGE SCALE GENOMIC DNA]</scope>
    <source>
        <strain evidence="10">cv. G240</strain>
        <tissue evidence="9">Leaf</tissue>
    </source>
</reference>
<evidence type="ECO:0000256" key="5">
    <source>
        <dbReference type="ARBA" id="ARBA00023034"/>
    </source>
</evidence>
<dbReference type="InterPro" id="IPR004263">
    <property type="entry name" value="Exostosin"/>
</dbReference>
<evidence type="ECO:0000256" key="4">
    <source>
        <dbReference type="ARBA" id="ARBA00022968"/>
    </source>
</evidence>
<dbReference type="InterPro" id="IPR040911">
    <property type="entry name" value="Exostosin_GT47"/>
</dbReference>
<keyword evidence="7" id="KW-0812">Transmembrane</keyword>
<proteinExistence type="inferred from homology"/>
<dbReference type="GO" id="GO:0000139">
    <property type="term" value="C:Golgi membrane"/>
    <property type="evidence" value="ECO:0007669"/>
    <property type="project" value="UniProtKB-SubCell"/>
</dbReference>
<feature type="domain" description="Exostosin GT47" evidence="8">
    <location>
        <begin position="187"/>
        <end position="525"/>
    </location>
</feature>
<name>A0A7J7FT70_CAMSI</name>
<comment type="subcellular location">
    <subcellularLocation>
        <location evidence="1">Golgi apparatus membrane</location>
        <topology evidence="1">Single-pass type II membrane protein</topology>
    </subcellularLocation>
</comment>
<organism evidence="9 10">
    <name type="scientific">Camellia sinensis</name>
    <name type="common">Tea plant</name>
    <name type="synonym">Thea sinensis</name>
    <dbReference type="NCBI Taxonomy" id="4442"/>
    <lineage>
        <taxon>Eukaryota</taxon>
        <taxon>Viridiplantae</taxon>
        <taxon>Streptophyta</taxon>
        <taxon>Embryophyta</taxon>
        <taxon>Tracheophyta</taxon>
        <taxon>Spermatophyta</taxon>
        <taxon>Magnoliopsida</taxon>
        <taxon>eudicotyledons</taxon>
        <taxon>Gunneridae</taxon>
        <taxon>Pentapetalae</taxon>
        <taxon>asterids</taxon>
        <taxon>Ericales</taxon>
        <taxon>Theaceae</taxon>
        <taxon>Camellia</taxon>
    </lineage>
</organism>
<accession>A0A7J7FT70</accession>
<keyword evidence="10" id="KW-1185">Reference proteome</keyword>
<feature type="compositionally biased region" description="Basic and acidic residues" evidence="6">
    <location>
        <begin position="92"/>
        <end position="108"/>
    </location>
</feature>
<evidence type="ECO:0000256" key="2">
    <source>
        <dbReference type="ARBA" id="ARBA00010271"/>
    </source>
</evidence>
<evidence type="ECO:0000259" key="8">
    <source>
        <dbReference type="Pfam" id="PF03016"/>
    </source>
</evidence>
<dbReference type="PANTHER" id="PTHR11062">
    <property type="entry name" value="EXOSTOSIN HEPARAN SULFATE GLYCOSYLTRANSFERASE -RELATED"/>
    <property type="match status" value="1"/>
</dbReference>